<feature type="compositionally biased region" description="Basic and acidic residues" evidence="9">
    <location>
        <begin position="248"/>
        <end position="276"/>
    </location>
</feature>
<reference evidence="10 11" key="1">
    <citation type="submission" date="2018-01" db="EMBL/GenBank/DDBJ databases">
        <title>Genome characterization of the sugarcane-associated fungus Trichoderma ghanense CCMA-1212 and their application in lignocelulose bioconversion.</title>
        <authorList>
            <person name="Steindorff A.S."/>
            <person name="Mendes T.D."/>
            <person name="Vilela E.S.D."/>
            <person name="Rodrigues D.S."/>
            <person name="Formighieri E.F."/>
            <person name="Melo I.S."/>
            <person name="Favaro L.C.L."/>
        </authorList>
    </citation>
    <scope>NUCLEOTIDE SEQUENCE [LARGE SCALE GENOMIC DNA]</scope>
    <source>
        <strain evidence="10 11">CCMA-1212</strain>
    </source>
</reference>
<evidence type="ECO:0000313" key="10">
    <source>
        <dbReference type="EMBL" id="TFB05198.1"/>
    </source>
</evidence>
<gene>
    <name evidence="10" type="ORF">CCMA1212_002708</name>
</gene>
<dbReference type="Gene3D" id="2.60.120.200">
    <property type="match status" value="1"/>
</dbReference>
<dbReference type="InterPro" id="IPR009033">
    <property type="entry name" value="Calreticulin/calnexin_P_dom_sf"/>
</dbReference>
<evidence type="ECO:0000256" key="5">
    <source>
        <dbReference type="ARBA" id="ARBA00022989"/>
    </source>
</evidence>
<keyword evidence="7 8" id="KW-0143">Chaperone</keyword>
<evidence type="ECO:0000256" key="4">
    <source>
        <dbReference type="ARBA" id="ARBA00022824"/>
    </source>
</evidence>
<sequence>MKFNTVAAAAALLAGVAYAEEVEESKAVPELPTFTPTSIKADFLEQFTDDWESRWKPSHAKKDTSGSDKEAEEEWAYVGEWAVEEPYQYKGINGDKGLVVKNPAAHHAISAKFPKKIDNKGKTLVVQYEVKLQKGLDCGGAYMKLLRDNKALHQDEFSNTTPYVIMFGPDKCGHNNRVHFIVNHKNPKTGEYEEKHLNSAPAVNIVKTTELYTLIVHPNNTFSIKQNGVETKAGSLLEDLSPPINPPKEIDDPKDSKPEDWVDEARIPDPEAVKPEDWDEDAPFEIVDEEAVKPEDWLEDEPTTIPDPEAQKPEDWDDEEDGDWIPPTVPNPKCDDVSGCGPWTKPMIKNPNYKGKWSAPYIDNPAYKGVWAPRKIKNPDYFEDKTPANFEPMGAIGFEIWTMTNDILFDNIYIGHSIEDAEKLANETFFVKHPIEKALAEADEPKFDDKPKSPSDLKFLDDPVTFVKEKLDLFLTIAQRDPVEAIKFVPEVAGGIAAVFVTLIAVIVGLVGLGSSSAAPKKAAATAKDKAKDVSEAVASGADKVKGEVTKRTTRSQS</sequence>
<comment type="caution">
    <text evidence="10">The sequence shown here is derived from an EMBL/GenBank/DDBJ whole genome shotgun (WGS) entry which is preliminary data.</text>
</comment>
<dbReference type="EMBL" id="PPTA01000003">
    <property type="protein sequence ID" value="TFB05198.1"/>
    <property type="molecule type" value="Genomic_DNA"/>
</dbReference>
<keyword evidence="4 8" id="KW-0256">Endoplasmic reticulum</keyword>
<keyword evidence="11" id="KW-1185">Reference proteome</keyword>
<dbReference type="InterPro" id="IPR001580">
    <property type="entry name" value="Calret/calnex"/>
</dbReference>
<keyword evidence="8" id="KW-0732">Signal</keyword>
<comment type="subcellular location">
    <subcellularLocation>
        <location evidence="1">Endoplasmic reticulum membrane</location>
        <topology evidence="1">Single-pass membrane protein</topology>
    </subcellularLocation>
</comment>
<keyword evidence="5 8" id="KW-1133">Transmembrane helix</keyword>
<dbReference type="PRINTS" id="PR00626">
    <property type="entry name" value="CALRETICULIN"/>
</dbReference>
<dbReference type="PANTHER" id="PTHR11073:SF1">
    <property type="entry name" value="CALNEXIN 14D-RELATED"/>
    <property type="match status" value="1"/>
</dbReference>
<dbReference type="SUPFAM" id="SSF63887">
    <property type="entry name" value="P-domain of calnexin/calreticulin"/>
    <property type="match status" value="1"/>
</dbReference>
<organism evidence="10 11">
    <name type="scientific">Trichoderma ghanense</name>
    <dbReference type="NCBI Taxonomy" id="65468"/>
    <lineage>
        <taxon>Eukaryota</taxon>
        <taxon>Fungi</taxon>
        <taxon>Dikarya</taxon>
        <taxon>Ascomycota</taxon>
        <taxon>Pezizomycotina</taxon>
        <taxon>Sordariomycetes</taxon>
        <taxon>Hypocreomycetidae</taxon>
        <taxon>Hypocreales</taxon>
        <taxon>Hypocreaceae</taxon>
        <taxon>Trichoderma</taxon>
    </lineage>
</organism>
<dbReference type="Gene3D" id="2.10.250.10">
    <property type="entry name" value="Calreticulin/calnexin, P domain"/>
    <property type="match status" value="1"/>
</dbReference>
<evidence type="ECO:0000256" key="2">
    <source>
        <dbReference type="ARBA" id="ARBA00010983"/>
    </source>
</evidence>
<dbReference type="PROSITE" id="PS00804">
    <property type="entry name" value="CALRETICULIN_2"/>
    <property type="match status" value="1"/>
</dbReference>
<dbReference type="Pfam" id="PF00262">
    <property type="entry name" value="Calreticulin"/>
    <property type="match status" value="1"/>
</dbReference>
<evidence type="ECO:0000256" key="7">
    <source>
        <dbReference type="ARBA" id="ARBA00023186"/>
    </source>
</evidence>
<dbReference type="GeneID" id="300574534"/>
<evidence type="ECO:0000256" key="9">
    <source>
        <dbReference type="SAM" id="MobiDB-lite"/>
    </source>
</evidence>
<evidence type="ECO:0000313" key="11">
    <source>
        <dbReference type="Proteomes" id="UP001642720"/>
    </source>
</evidence>
<feature type="region of interest" description="Disordered" evidence="9">
    <location>
        <begin position="237"/>
        <end position="335"/>
    </location>
</feature>
<feature type="signal peptide" evidence="8">
    <location>
        <begin position="1"/>
        <end position="19"/>
    </location>
</feature>
<feature type="transmembrane region" description="Helical" evidence="8">
    <location>
        <begin position="492"/>
        <end position="513"/>
    </location>
</feature>
<protein>
    <submittedName>
        <fullName evidence="10">Calnexin-like protein</fullName>
    </submittedName>
</protein>
<feature type="compositionally biased region" description="Acidic residues" evidence="9">
    <location>
        <begin position="277"/>
        <end position="289"/>
    </location>
</feature>
<dbReference type="InterPro" id="IPR018124">
    <property type="entry name" value="Calret/calnex_CS"/>
</dbReference>
<dbReference type="InterPro" id="IPR013320">
    <property type="entry name" value="ConA-like_dom_sf"/>
</dbReference>
<evidence type="ECO:0000256" key="6">
    <source>
        <dbReference type="ARBA" id="ARBA00023136"/>
    </source>
</evidence>
<dbReference type="Proteomes" id="UP001642720">
    <property type="component" value="Unassembled WGS sequence"/>
</dbReference>
<name>A0ABY2HAC5_9HYPO</name>
<keyword evidence="3 8" id="KW-0812">Transmembrane</keyword>
<feature type="region of interest" description="Disordered" evidence="9">
    <location>
        <begin position="539"/>
        <end position="558"/>
    </location>
</feature>
<dbReference type="PROSITE" id="PS00803">
    <property type="entry name" value="CALRETICULIN_1"/>
    <property type="match status" value="1"/>
</dbReference>
<evidence type="ECO:0000256" key="3">
    <source>
        <dbReference type="ARBA" id="ARBA00022692"/>
    </source>
</evidence>
<feature type="chain" id="PRO_5044961371" evidence="8">
    <location>
        <begin position="20"/>
        <end position="558"/>
    </location>
</feature>
<proteinExistence type="inferred from homology"/>
<evidence type="ECO:0000256" key="8">
    <source>
        <dbReference type="RuleBase" id="RU362126"/>
    </source>
</evidence>
<evidence type="ECO:0000256" key="1">
    <source>
        <dbReference type="ARBA" id="ARBA00004389"/>
    </source>
</evidence>
<accession>A0ABY2HAC5</accession>
<dbReference type="RefSeq" id="XP_073561399.1">
    <property type="nucleotide sequence ID" value="XM_073700084.1"/>
</dbReference>
<dbReference type="PANTHER" id="PTHR11073">
    <property type="entry name" value="CALRETICULIN AND CALNEXIN"/>
    <property type="match status" value="1"/>
</dbReference>
<dbReference type="PROSITE" id="PS00805">
    <property type="entry name" value="CALRETICULIN_REPEAT"/>
    <property type="match status" value="1"/>
</dbReference>
<dbReference type="SUPFAM" id="SSF49899">
    <property type="entry name" value="Concanavalin A-like lectins/glucanases"/>
    <property type="match status" value="2"/>
</dbReference>
<comment type="similarity">
    <text evidence="2 8">Belongs to the calreticulin family.</text>
</comment>
<keyword evidence="6 8" id="KW-0472">Membrane</keyword>